<name>A0ABW3SZZ3_9CAUL</name>
<evidence type="ECO:0000256" key="5">
    <source>
        <dbReference type="ARBA" id="ARBA00023163"/>
    </source>
</evidence>
<comment type="similarity">
    <text evidence="1 6">Belongs to the sigma-70 factor family. ECF subfamily.</text>
</comment>
<dbReference type="Gene3D" id="1.10.1740.10">
    <property type="match status" value="1"/>
</dbReference>
<dbReference type="Gene3D" id="1.10.10.10">
    <property type="entry name" value="Winged helix-like DNA-binding domain superfamily/Winged helix DNA-binding domain"/>
    <property type="match status" value="1"/>
</dbReference>
<evidence type="ECO:0000256" key="6">
    <source>
        <dbReference type="RuleBase" id="RU000716"/>
    </source>
</evidence>
<dbReference type="SUPFAM" id="SSF88946">
    <property type="entry name" value="Sigma2 domain of RNA polymerase sigma factors"/>
    <property type="match status" value="1"/>
</dbReference>
<evidence type="ECO:0000313" key="9">
    <source>
        <dbReference type="EMBL" id="MFD1190387.1"/>
    </source>
</evidence>
<dbReference type="InterPro" id="IPR013324">
    <property type="entry name" value="RNA_pol_sigma_r3/r4-like"/>
</dbReference>
<dbReference type="PROSITE" id="PS01063">
    <property type="entry name" value="SIGMA70_ECF"/>
    <property type="match status" value="1"/>
</dbReference>
<dbReference type="InterPro" id="IPR007627">
    <property type="entry name" value="RNA_pol_sigma70_r2"/>
</dbReference>
<dbReference type="InterPro" id="IPR014284">
    <property type="entry name" value="RNA_pol_sigma-70_dom"/>
</dbReference>
<evidence type="ECO:0000256" key="1">
    <source>
        <dbReference type="ARBA" id="ARBA00010641"/>
    </source>
</evidence>
<evidence type="ECO:0000256" key="2">
    <source>
        <dbReference type="ARBA" id="ARBA00023015"/>
    </source>
</evidence>
<evidence type="ECO:0000256" key="3">
    <source>
        <dbReference type="ARBA" id="ARBA00023082"/>
    </source>
</evidence>
<dbReference type="PANTHER" id="PTHR43133">
    <property type="entry name" value="RNA POLYMERASE ECF-TYPE SIGMA FACTO"/>
    <property type="match status" value="1"/>
</dbReference>
<dbReference type="InterPro" id="IPR013249">
    <property type="entry name" value="RNA_pol_sigma70_r4_t2"/>
</dbReference>
<evidence type="ECO:0000256" key="4">
    <source>
        <dbReference type="ARBA" id="ARBA00023125"/>
    </source>
</evidence>
<dbReference type="Proteomes" id="UP001597216">
    <property type="component" value="Unassembled WGS sequence"/>
</dbReference>
<feature type="domain" description="RNA polymerase sigma-70 region 2" evidence="7">
    <location>
        <begin position="25"/>
        <end position="92"/>
    </location>
</feature>
<keyword evidence="2 6" id="KW-0805">Transcription regulation</keyword>
<evidence type="ECO:0000313" key="10">
    <source>
        <dbReference type="Proteomes" id="UP001597216"/>
    </source>
</evidence>
<keyword evidence="4 6" id="KW-0238">DNA-binding</keyword>
<keyword evidence="5 6" id="KW-0804">Transcription</keyword>
<evidence type="ECO:0000259" key="7">
    <source>
        <dbReference type="Pfam" id="PF04542"/>
    </source>
</evidence>
<evidence type="ECO:0000259" key="8">
    <source>
        <dbReference type="Pfam" id="PF08281"/>
    </source>
</evidence>
<dbReference type="EMBL" id="JBHTLQ010000012">
    <property type="protein sequence ID" value="MFD1190387.1"/>
    <property type="molecule type" value="Genomic_DNA"/>
</dbReference>
<gene>
    <name evidence="9" type="ORF">ACFQ27_07325</name>
</gene>
<keyword evidence="10" id="KW-1185">Reference proteome</keyword>
<organism evidence="9 10">
    <name type="scientific">Phenylobacterium conjunctum</name>
    <dbReference type="NCBI Taxonomy" id="1298959"/>
    <lineage>
        <taxon>Bacteria</taxon>
        <taxon>Pseudomonadati</taxon>
        <taxon>Pseudomonadota</taxon>
        <taxon>Alphaproteobacteria</taxon>
        <taxon>Caulobacterales</taxon>
        <taxon>Caulobacteraceae</taxon>
        <taxon>Phenylobacterium</taxon>
    </lineage>
</organism>
<dbReference type="InterPro" id="IPR039425">
    <property type="entry name" value="RNA_pol_sigma-70-like"/>
</dbReference>
<accession>A0ABW3SZZ3</accession>
<dbReference type="PANTHER" id="PTHR43133:SF25">
    <property type="entry name" value="RNA POLYMERASE SIGMA FACTOR RFAY-RELATED"/>
    <property type="match status" value="1"/>
</dbReference>
<reference evidence="10" key="1">
    <citation type="journal article" date="2019" name="Int. J. Syst. Evol. Microbiol.">
        <title>The Global Catalogue of Microorganisms (GCM) 10K type strain sequencing project: providing services to taxonomists for standard genome sequencing and annotation.</title>
        <authorList>
            <consortium name="The Broad Institute Genomics Platform"/>
            <consortium name="The Broad Institute Genome Sequencing Center for Infectious Disease"/>
            <person name="Wu L."/>
            <person name="Ma J."/>
        </authorList>
    </citation>
    <scope>NUCLEOTIDE SEQUENCE [LARGE SCALE GENOMIC DNA]</scope>
    <source>
        <strain evidence="10">CCUG 55074</strain>
    </source>
</reference>
<feature type="domain" description="RNA polymerase sigma factor 70 region 4 type 2" evidence="8">
    <location>
        <begin position="116"/>
        <end position="168"/>
    </location>
</feature>
<dbReference type="NCBIfam" id="TIGR02937">
    <property type="entry name" value="sigma70-ECF"/>
    <property type="match status" value="1"/>
</dbReference>
<dbReference type="InterPro" id="IPR000838">
    <property type="entry name" value="RNA_pol_sigma70_ECF_CS"/>
</dbReference>
<dbReference type="Pfam" id="PF08281">
    <property type="entry name" value="Sigma70_r4_2"/>
    <property type="match status" value="1"/>
</dbReference>
<dbReference type="RefSeq" id="WP_377353134.1">
    <property type="nucleotide sequence ID" value="NZ_JBHTLQ010000012.1"/>
</dbReference>
<dbReference type="SUPFAM" id="SSF88659">
    <property type="entry name" value="Sigma3 and sigma4 domains of RNA polymerase sigma factors"/>
    <property type="match status" value="1"/>
</dbReference>
<dbReference type="InterPro" id="IPR013325">
    <property type="entry name" value="RNA_pol_sigma_r2"/>
</dbReference>
<sequence length="186" mass="20258">MEPQGLDADLVGAAAQGSSQAFARLVERHQQALRAFLRRACRDWALADDLAQETFLVAWSRIGKLEPGANVRAWLCGIGYNKALTALRSDRRARQREAAYAEGRPAAQSPQEEDRLALDRAMSDLPLEQRACVALCLAADFSHAEAAQALNLPLGTVKSHVTRGRAKLLAALGAEQNQEDRADADR</sequence>
<dbReference type="InterPro" id="IPR036388">
    <property type="entry name" value="WH-like_DNA-bd_sf"/>
</dbReference>
<comment type="caution">
    <text evidence="9">The sequence shown here is derived from an EMBL/GenBank/DDBJ whole genome shotgun (WGS) entry which is preliminary data.</text>
</comment>
<keyword evidence="3 6" id="KW-0731">Sigma factor</keyword>
<proteinExistence type="inferred from homology"/>
<dbReference type="Pfam" id="PF04542">
    <property type="entry name" value="Sigma70_r2"/>
    <property type="match status" value="1"/>
</dbReference>
<protein>
    <recommendedName>
        <fullName evidence="6">RNA polymerase sigma factor</fullName>
    </recommendedName>
</protein>